<keyword evidence="3 6" id="KW-0238">DNA-binding</keyword>
<dbReference type="AlphaFoldDB" id="A0AAV5SLG3"/>
<evidence type="ECO:0000256" key="4">
    <source>
        <dbReference type="ARBA" id="ARBA00023163"/>
    </source>
</evidence>
<reference evidence="9" key="1">
    <citation type="submission" date="2023-10" db="EMBL/GenBank/DDBJ databases">
        <title>Genome assembly of Pristionchus species.</title>
        <authorList>
            <person name="Yoshida K."/>
            <person name="Sommer R.J."/>
        </authorList>
    </citation>
    <scope>NUCLEOTIDE SEQUENCE</scope>
    <source>
        <strain evidence="9">RS0144</strain>
    </source>
</reference>
<dbReference type="Pfam" id="PF00250">
    <property type="entry name" value="Forkhead"/>
    <property type="match status" value="1"/>
</dbReference>
<dbReference type="PRINTS" id="PR00053">
    <property type="entry name" value="FORKHEAD"/>
</dbReference>
<dbReference type="InterPro" id="IPR036388">
    <property type="entry name" value="WH-like_DNA-bd_sf"/>
</dbReference>
<evidence type="ECO:0000259" key="8">
    <source>
        <dbReference type="PROSITE" id="PS50039"/>
    </source>
</evidence>
<feature type="domain" description="Fork-head" evidence="8">
    <location>
        <begin position="230"/>
        <end position="313"/>
    </location>
</feature>
<dbReference type="InterPro" id="IPR036390">
    <property type="entry name" value="WH_DNA-bd_sf"/>
</dbReference>
<evidence type="ECO:0000256" key="7">
    <source>
        <dbReference type="SAM" id="MobiDB-lite"/>
    </source>
</evidence>
<dbReference type="InterPro" id="IPR047119">
    <property type="entry name" value="FOXN2/3-like"/>
</dbReference>
<organism evidence="9 10">
    <name type="scientific">Pristionchus entomophagus</name>
    <dbReference type="NCBI Taxonomy" id="358040"/>
    <lineage>
        <taxon>Eukaryota</taxon>
        <taxon>Metazoa</taxon>
        <taxon>Ecdysozoa</taxon>
        <taxon>Nematoda</taxon>
        <taxon>Chromadorea</taxon>
        <taxon>Rhabditida</taxon>
        <taxon>Rhabditina</taxon>
        <taxon>Diplogasteromorpha</taxon>
        <taxon>Diplogasteroidea</taxon>
        <taxon>Neodiplogasteridae</taxon>
        <taxon>Pristionchus</taxon>
    </lineage>
</organism>
<dbReference type="EMBL" id="BTSX01000002">
    <property type="protein sequence ID" value="GMS83432.1"/>
    <property type="molecule type" value="Genomic_DNA"/>
</dbReference>
<evidence type="ECO:0000256" key="6">
    <source>
        <dbReference type="PROSITE-ProRule" id="PRU00089"/>
    </source>
</evidence>
<keyword evidence="10" id="KW-1185">Reference proteome</keyword>
<dbReference type="InterPro" id="IPR001766">
    <property type="entry name" value="Fork_head_dom"/>
</dbReference>
<keyword evidence="2" id="KW-0805">Transcription regulation</keyword>
<dbReference type="Gene3D" id="1.10.10.10">
    <property type="entry name" value="Winged helix-like DNA-binding domain superfamily/Winged helix DNA-binding domain"/>
    <property type="match status" value="1"/>
</dbReference>
<evidence type="ECO:0000256" key="5">
    <source>
        <dbReference type="ARBA" id="ARBA00023242"/>
    </source>
</evidence>
<keyword evidence="5 6" id="KW-0539">Nucleus</keyword>
<dbReference type="PANTHER" id="PTHR13962:SF17">
    <property type="entry name" value="FORKHEAD BOX PROTEIN N4"/>
    <property type="match status" value="1"/>
</dbReference>
<feature type="compositionally biased region" description="Polar residues" evidence="7">
    <location>
        <begin position="80"/>
        <end position="100"/>
    </location>
</feature>
<dbReference type="SUPFAM" id="SSF46785">
    <property type="entry name" value="Winged helix' DNA-binding domain"/>
    <property type="match status" value="1"/>
</dbReference>
<dbReference type="Proteomes" id="UP001432027">
    <property type="component" value="Unassembled WGS sequence"/>
</dbReference>
<proteinExistence type="predicted"/>
<comment type="caution">
    <text evidence="9">The sequence shown here is derived from an EMBL/GenBank/DDBJ whole genome shotgun (WGS) entry which is preliminary data.</text>
</comment>
<dbReference type="SMART" id="SM00339">
    <property type="entry name" value="FH"/>
    <property type="match status" value="1"/>
</dbReference>
<dbReference type="PROSITE" id="PS50039">
    <property type="entry name" value="FORK_HEAD_3"/>
    <property type="match status" value="1"/>
</dbReference>
<protein>
    <recommendedName>
        <fullName evidence="8">Fork-head domain-containing protein</fullName>
    </recommendedName>
</protein>
<dbReference type="InterPro" id="IPR030456">
    <property type="entry name" value="TF_fork_head_CS_2"/>
</dbReference>
<evidence type="ECO:0000256" key="3">
    <source>
        <dbReference type="ARBA" id="ARBA00023125"/>
    </source>
</evidence>
<evidence type="ECO:0000256" key="2">
    <source>
        <dbReference type="ARBA" id="ARBA00023015"/>
    </source>
</evidence>
<feature type="region of interest" description="Disordered" evidence="7">
    <location>
        <begin position="74"/>
        <end position="105"/>
    </location>
</feature>
<dbReference type="GO" id="GO:0005634">
    <property type="term" value="C:nucleus"/>
    <property type="evidence" value="ECO:0007669"/>
    <property type="project" value="UniProtKB-SubCell"/>
</dbReference>
<keyword evidence="4" id="KW-0804">Transcription</keyword>
<evidence type="ECO:0000313" key="9">
    <source>
        <dbReference type="EMBL" id="GMS83432.1"/>
    </source>
</evidence>
<feature type="DNA-binding region" description="Fork-head" evidence="6">
    <location>
        <begin position="230"/>
        <end position="313"/>
    </location>
</feature>
<dbReference type="PROSITE" id="PS00658">
    <property type="entry name" value="FORK_HEAD_2"/>
    <property type="match status" value="1"/>
</dbReference>
<dbReference type="GO" id="GO:0000987">
    <property type="term" value="F:cis-regulatory region sequence-specific DNA binding"/>
    <property type="evidence" value="ECO:0007669"/>
    <property type="project" value="TreeGrafter"/>
</dbReference>
<dbReference type="PANTHER" id="PTHR13962">
    <property type="entry name" value="FORKHEAD BOX PROTEIN N3-LIKE PROTEIN-RELATED"/>
    <property type="match status" value="1"/>
</dbReference>
<comment type="subcellular location">
    <subcellularLocation>
        <location evidence="1 6">Nucleus</location>
    </subcellularLocation>
</comment>
<accession>A0AAV5SLG3</accession>
<evidence type="ECO:0000256" key="1">
    <source>
        <dbReference type="ARBA" id="ARBA00004123"/>
    </source>
</evidence>
<sequence>MITLISIRLRFLARKIFRQTLILCLSLLPLLFPSTNSVFKIDHLLAQPYLNSPLLAYSTSSPFIYRPNGVNGTAVPQPDLSRQSNPNSTPRAYTTPSPLSHSPYDHNGAAEPQFGLLGQPYLNSTSHAYYTSSPLSHSSYGYNGTAAPQLGFSGQPHPNSILDDSMFYERKWNPTTAAGHFNTNNNSYSPFTGFDWMNQGDLSASNEELAPDIQNYNKPSSQNVDRDENRPKVSYAIMVALAFENSASGHLRVAEIYTFICEHFPYFRTAPDGWKNSLRHAISHNEFFYKSDPKSNGRRSGLWSIRPEKQTEVNFKFVYC</sequence>
<gene>
    <name evidence="9" type="ORF">PENTCL1PPCAC_5607</name>
</gene>
<feature type="non-terminal residue" evidence="9">
    <location>
        <position position="320"/>
    </location>
</feature>
<evidence type="ECO:0000313" key="10">
    <source>
        <dbReference type="Proteomes" id="UP001432027"/>
    </source>
</evidence>
<dbReference type="GO" id="GO:0003700">
    <property type="term" value="F:DNA-binding transcription factor activity"/>
    <property type="evidence" value="ECO:0007669"/>
    <property type="project" value="InterPro"/>
</dbReference>
<name>A0AAV5SLG3_9BILA</name>